<dbReference type="RefSeq" id="WP_167128862.1">
    <property type="nucleotide sequence ID" value="NZ_JAAQQR010000009.1"/>
</dbReference>
<evidence type="ECO:0000313" key="3">
    <source>
        <dbReference type="EMBL" id="NID06443.1"/>
    </source>
</evidence>
<dbReference type="EMBL" id="JAAQQR010000009">
    <property type="protein sequence ID" value="NID06443.1"/>
    <property type="molecule type" value="Genomic_DNA"/>
</dbReference>
<evidence type="ECO:0000256" key="1">
    <source>
        <dbReference type="SAM" id="MobiDB-lite"/>
    </source>
</evidence>
<name>A0ABX0Q7B3_9GAMM</name>
<keyword evidence="2" id="KW-0812">Transmembrane</keyword>
<evidence type="ECO:0000256" key="2">
    <source>
        <dbReference type="SAM" id="Phobius"/>
    </source>
</evidence>
<reference evidence="3 4" key="1">
    <citation type="journal article" date="2011" name="Curr. Microbiol.">
        <title>Luteibacter jiangsuensis sp. nov.: a methamidophos-degrading bacterium isolated from a methamidophos-manufacturing factory.</title>
        <authorList>
            <person name="Wang L."/>
            <person name="Wang G.L."/>
            <person name="Li S.P."/>
            <person name="Jiang J.D."/>
        </authorList>
    </citation>
    <scope>NUCLEOTIDE SEQUENCE [LARGE SCALE GENOMIC DNA]</scope>
    <source>
        <strain evidence="3 4">CGMCC 1.10133</strain>
    </source>
</reference>
<gene>
    <name evidence="3" type="ORF">HBF26_16225</name>
</gene>
<sequence length="128" mass="13970">MASITIGVALWIGYVAGSTRQNYADRDIVERERDAAIEDLRTIYSDLPLEQRVAKGVGPRILEQTVQHRAELKPLGIGVISLRSLAMIFGFLVVLAIVTSVSFGAKPHSEAEASSKQKRDGNSKEGFD</sequence>
<dbReference type="Proteomes" id="UP001429601">
    <property type="component" value="Unassembled WGS sequence"/>
</dbReference>
<keyword evidence="2" id="KW-0472">Membrane</keyword>
<keyword evidence="4" id="KW-1185">Reference proteome</keyword>
<feature type="region of interest" description="Disordered" evidence="1">
    <location>
        <begin position="105"/>
        <end position="128"/>
    </location>
</feature>
<evidence type="ECO:0000313" key="4">
    <source>
        <dbReference type="Proteomes" id="UP001429601"/>
    </source>
</evidence>
<feature type="compositionally biased region" description="Basic and acidic residues" evidence="1">
    <location>
        <begin position="107"/>
        <end position="128"/>
    </location>
</feature>
<proteinExistence type="predicted"/>
<comment type="caution">
    <text evidence="3">The sequence shown here is derived from an EMBL/GenBank/DDBJ whole genome shotgun (WGS) entry which is preliminary data.</text>
</comment>
<organism evidence="3 4">
    <name type="scientific">Luteibacter jiangsuensis</name>
    <dbReference type="NCBI Taxonomy" id="637577"/>
    <lineage>
        <taxon>Bacteria</taxon>
        <taxon>Pseudomonadati</taxon>
        <taxon>Pseudomonadota</taxon>
        <taxon>Gammaproteobacteria</taxon>
        <taxon>Lysobacterales</taxon>
        <taxon>Rhodanobacteraceae</taxon>
        <taxon>Luteibacter</taxon>
    </lineage>
</organism>
<protein>
    <submittedName>
        <fullName evidence="3">Uncharacterized protein</fullName>
    </submittedName>
</protein>
<accession>A0ABX0Q7B3</accession>
<keyword evidence="2" id="KW-1133">Transmembrane helix</keyword>
<feature type="transmembrane region" description="Helical" evidence="2">
    <location>
        <begin position="75"/>
        <end position="98"/>
    </location>
</feature>